<organism evidence="2 3">
    <name type="scientific">Streptomyces phage BRock</name>
    <dbReference type="NCBI Taxonomy" id="1913591"/>
    <lineage>
        <taxon>Viruses</taxon>
        <taxon>Duplodnaviria</taxon>
        <taxon>Heunggongvirae</taxon>
        <taxon>Uroviricota</taxon>
        <taxon>Caudoviricetes</taxon>
        <taxon>Borockvirus</taxon>
        <taxon>Borockvirus brock</taxon>
    </lineage>
</organism>
<dbReference type="Proteomes" id="UP000224898">
    <property type="component" value="Segment"/>
</dbReference>
<reference evidence="2 3" key="1">
    <citation type="submission" date="2016-09" db="EMBL/GenBank/DDBJ databases">
        <title>Complete Genome Sequence of Streptomyces 5a phage BRock.</title>
        <authorList>
            <person name="Crossman A."/>
            <person name="Baron S."/>
            <person name="Jamdagni P."/>
            <person name="Khatri P."/>
            <person name="Sharma D."/>
            <person name="Pandey M."/>
            <person name="Goyal S."/>
            <person name="Kumar S."/>
            <person name="Phogat A."/>
            <person name="Chawla G."/>
            <person name="Pasricha M."/>
            <person name="Gupta K."/>
            <person name="Bazzad D."/>
            <person name="Aggarwal V."/>
            <person name="Poughat A."/>
            <person name="Singh K."/>
            <person name="Rana P."/>
            <person name="Gautam R."/>
            <person name="Sharma V."/>
            <person name="Tyagi D."/>
            <person name="Shahi A."/>
            <person name="Jangra N."/>
            <person name="Malik M."/>
            <person name="Sidhu P.K."/>
            <person name="Malik S."/>
            <person name="Ghalyan Y."/>
            <person name="Sharma S.S."/>
            <person name="Malik A."/>
            <person name="Chuttani R."/>
            <person name="Bamal N."/>
            <person name="Bhadula D."/>
            <person name="Batra A."/>
            <person name="Temple L."/>
            <person name="Nehra K."/>
        </authorList>
    </citation>
    <scope>NUCLEOTIDE SEQUENCE [LARGE SCALE GENOMIC DNA]</scope>
</reference>
<name>A0A1J0GVU4_9CAUD</name>
<evidence type="ECO:0000256" key="1">
    <source>
        <dbReference type="SAM" id="MobiDB-lite"/>
    </source>
</evidence>
<accession>A0A1J0GVU4</accession>
<evidence type="ECO:0000313" key="3">
    <source>
        <dbReference type="Proteomes" id="UP000224898"/>
    </source>
</evidence>
<dbReference type="KEGG" id="vg:55601446"/>
<feature type="region of interest" description="Disordered" evidence="1">
    <location>
        <begin position="1"/>
        <end position="27"/>
    </location>
</feature>
<sequence length="200" mass="22676">MTTTQRKRAKAFQGPAREPLKPLQEGQHRCPMCSRGIVPMVNNKFPPHNDTYGRVCDSRPIYAGYIYRGTGVDTLTGTAKVETPKGKEHNVSNPIVHTSSDEWDNVTPGVWYGCAIIAREDGETDYLYAYSNWKHTAPRVSELVPEGCTLLDSTLYLTPKGREDMWHTGDKWAFEEQSGDEAVSWMEYDDAQHATYHQYV</sequence>
<keyword evidence="3" id="KW-1185">Reference proteome</keyword>
<dbReference type="GeneID" id="55601446"/>
<feature type="compositionally biased region" description="Basic residues" evidence="1">
    <location>
        <begin position="1"/>
        <end position="10"/>
    </location>
</feature>
<protein>
    <submittedName>
        <fullName evidence="2">Uncharacterized protein</fullName>
    </submittedName>
</protein>
<dbReference type="RefSeq" id="YP_009831757.1">
    <property type="nucleotide sequence ID" value="NC_048650.1"/>
</dbReference>
<dbReference type="EMBL" id="KX925554">
    <property type="protein sequence ID" value="APC46294.1"/>
    <property type="molecule type" value="Genomic_DNA"/>
</dbReference>
<proteinExistence type="predicted"/>
<evidence type="ECO:0000313" key="2">
    <source>
        <dbReference type="EMBL" id="APC46294.1"/>
    </source>
</evidence>